<dbReference type="Proteomes" id="UP000199771">
    <property type="component" value="Unassembled WGS sequence"/>
</dbReference>
<dbReference type="SUPFAM" id="SSF50447">
    <property type="entry name" value="Translation proteins"/>
    <property type="match status" value="1"/>
</dbReference>
<dbReference type="PANTHER" id="PTHR43261:SF6">
    <property type="entry name" value="ELONGATION FACTOR G-LIKE PROTEIN"/>
    <property type="match status" value="1"/>
</dbReference>
<dbReference type="Gene3D" id="3.30.70.870">
    <property type="entry name" value="Elongation Factor G (Translational Gtpase), domain 3"/>
    <property type="match status" value="1"/>
</dbReference>
<reference evidence="9 10" key="1">
    <citation type="submission" date="2016-10" db="EMBL/GenBank/DDBJ databases">
        <authorList>
            <person name="de Groot N.N."/>
        </authorList>
    </citation>
    <scope>NUCLEOTIDE SEQUENCE [LARGE SCALE GENOMIC DNA]</scope>
    <source>
        <strain evidence="9 10">DSM 23609</strain>
    </source>
</reference>
<evidence type="ECO:0000313" key="9">
    <source>
        <dbReference type="EMBL" id="SFF44259.1"/>
    </source>
</evidence>
<gene>
    <name evidence="9" type="ORF">SAMN04488120_104144</name>
</gene>
<dbReference type="InterPro" id="IPR027417">
    <property type="entry name" value="P-loop_NTPase"/>
</dbReference>
<dbReference type="InterPro" id="IPR020568">
    <property type="entry name" value="Ribosomal_Su5_D2-typ_SF"/>
</dbReference>
<accession>A0A1I2IPM7</accession>
<dbReference type="NCBIfam" id="NF009381">
    <property type="entry name" value="PRK12740.1-5"/>
    <property type="match status" value="1"/>
</dbReference>
<dbReference type="Gene3D" id="3.40.50.300">
    <property type="entry name" value="P-loop containing nucleotide triphosphate hydrolases"/>
    <property type="match status" value="1"/>
</dbReference>
<dbReference type="Gene3D" id="3.30.70.240">
    <property type="match status" value="1"/>
</dbReference>
<dbReference type="Pfam" id="PF00679">
    <property type="entry name" value="EFG_C"/>
    <property type="match status" value="1"/>
</dbReference>
<dbReference type="SUPFAM" id="SSF54211">
    <property type="entry name" value="Ribosomal protein S5 domain 2-like"/>
    <property type="match status" value="1"/>
</dbReference>
<organism evidence="9 10">
    <name type="scientific">Fontimonas thermophila</name>
    <dbReference type="NCBI Taxonomy" id="1076937"/>
    <lineage>
        <taxon>Bacteria</taxon>
        <taxon>Pseudomonadati</taxon>
        <taxon>Pseudomonadota</taxon>
        <taxon>Gammaproteobacteria</taxon>
        <taxon>Nevskiales</taxon>
        <taxon>Nevskiaceae</taxon>
        <taxon>Fontimonas</taxon>
    </lineage>
</organism>
<proteinExistence type="predicted"/>
<evidence type="ECO:0000256" key="2">
    <source>
        <dbReference type="ARBA" id="ARBA00022741"/>
    </source>
</evidence>
<comment type="function">
    <text evidence="6">Catalyzes the GTP-dependent ribosomal translocation step during translation elongation. During this step, the ribosome changes from the pre-translocational (PRE) to the post-translocational (POST) state as the newly formed A-site-bound peptidyl-tRNA and P-site-bound deacylated tRNA move to the P and E sites, respectively. Catalyzes the coordinated movement of the two tRNA molecules, the mRNA and conformational changes in the ribosome.</text>
</comment>
<dbReference type="GO" id="GO:0005525">
    <property type="term" value="F:GTP binding"/>
    <property type="evidence" value="ECO:0007669"/>
    <property type="project" value="UniProtKB-KW"/>
</dbReference>
<dbReference type="OrthoDB" id="9804431at2"/>
<dbReference type="Gene3D" id="3.30.230.10">
    <property type="match status" value="1"/>
</dbReference>
<feature type="domain" description="Elongation factor EFG" evidence="7">
    <location>
        <begin position="565"/>
        <end position="653"/>
    </location>
</feature>
<dbReference type="EMBL" id="FOOC01000004">
    <property type="protein sequence ID" value="SFF44259.1"/>
    <property type="molecule type" value="Genomic_DNA"/>
</dbReference>
<dbReference type="SUPFAM" id="SSF52540">
    <property type="entry name" value="P-loop containing nucleoside triphosphate hydrolases"/>
    <property type="match status" value="1"/>
</dbReference>
<keyword evidence="3 9" id="KW-0251">Elongation factor</keyword>
<dbReference type="Pfam" id="PF00009">
    <property type="entry name" value="GTP_EFTU"/>
    <property type="match status" value="1"/>
</dbReference>
<dbReference type="Pfam" id="PF03764">
    <property type="entry name" value="EFG_IV"/>
    <property type="match status" value="1"/>
</dbReference>
<name>A0A1I2IPM7_9GAMM</name>
<keyword evidence="2" id="KW-0547">Nucleotide-binding</keyword>
<feature type="domain" description="Translation elongation factor EFG/EF2" evidence="8">
    <location>
        <begin position="445"/>
        <end position="563"/>
    </location>
</feature>
<evidence type="ECO:0000313" key="10">
    <source>
        <dbReference type="Proteomes" id="UP000199771"/>
    </source>
</evidence>
<dbReference type="GO" id="GO:0003924">
    <property type="term" value="F:GTPase activity"/>
    <property type="evidence" value="ECO:0007669"/>
    <property type="project" value="InterPro"/>
</dbReference>
<dbReference type="STRING" id="1076937.SAMN04488120_104144"/>
<dbReference type="Gene3D" id="2.40.30.10">
    <property type="entry name" value="Translation factors"/>
    <property type="match status" value="1"/>
</dbReference>
<keyword evidence="4" id="KW-0648">Protein biosynthesis</keyword>
<keyword evidence="5" id="KW-0342">GTP-binding</keyword>
<evidence type="ECO:0000259" key="7">
    <source>
        <dbReference type="SMART" id="SM00838"/>
    </source>
</evidence>
<dbReference type="SMART" id="SM00889">
    <property type="entry name" value="EFG_IV"/>
    <property type="match status" value="1"/>
</dbReference>
<dbReference type="GO" id="GO:0032790">
    <property type="term" value="P:ribosome disassembly"/>
    <property type="evidence" value="ECO:0007669"/>
    <property type="project" value="TreeGrafter"/>
</dbReference>
<dbReference type="NCBIfam" id="NF009891">
    <property type="entry name" value="PRK13351.1-1"/>
    <property type="match status" value="1"/>
</dbReference>
<dbReference type="PANTHER" id="PTHR43261">
    <property type="entry name" value="TRANSLATION ELONGATION FACTOR G-RELATED"/>
    <property type="match status" value="1"/>
</dbReference>
<evidence type="ECO:0000256" key="4">
    <source>
        <dbReference type="ARBA" id="ARBA00022917"/>
    </source>
</evidence>
<evidence type="ECO:0000256" key="6">
    <source>
        <dbReference type="ARBA" id="ARBA00024731"/>
    </source>
</evidence>
<dbReference type="GO" id="GO:0003746">
    <property type="term" value="F:translation elongation factor activity"/>
    <property type="evidence" value="ECO:0007669"/>
    <property type="project" value="UniProtKB-KW"/>
</dbReference>
<dbReference type="InterPro" id="IPR005517">
    <property type="entry name" value="Transl_elong_EFG/EF2_IV"/>
</dbReference>
<dbReference type="InterPro" id="IPR035647">
    <property type="entry name" value="EFG_III/V"/>
</dbReference>
<dbReference type="InterPro" id="IPR047872">
    <property type="entry name" value="EFG_IV"/>
</dbReference>
<dbReference type="InterPro" id="IPR041095">
    <property type="entry name" value="EFG_II"/>
</dbReference>
<dbReference type="InterPro" id="IPR053905">
    <property type="entry name" value="EF-G-like_DII"/>
</dbReference>
<keyword evidence="10" id="KW-1185">Reference proteome</keyword>
<dbReference type="InterPro" id="IPR035649">
    <property type="entry name" value="EFG_V"/>
</dbReference>
<dbReference type="GO" id="GO:0097216">
    <property type="term" value="F:guanosine tetraphosphate binding"/>
    <property type="evidence" value="ECO:0007669"/>
    <property type="project" value="UniProtKB-ARBA"/>
</dbReference>
<dbReference type="CDD" id="cd03713">
    <property type="entry name" value="EFG_mtEFG_C"/>
    <property type="match status" value="1"/>
</dbReference>
<protein>
    <recommendedName>
        <fullName evidence="1">Elongation factor G</fullName>
    </recommendedName>
</protein>
<dbReference type="AlphaFoldDB" id="A0A1I2IPM7"/>
<dbReference type="RefSeq" id="WP_091532734.1">
    <property type="nucleotide sequence ID" value="NZ_FOOC01000004.1"/>
</dbReference>
<dbReference type="SUPFAM" id="SSF54980">
    <property type="entry name" value="EF-G C-terminal domain-like"/>
    <property type="match status" value="2"/>
</dbReference>
<evidence type="ECO:0000256" key="1">
    <source>
        <dbReference type="ARBA" id="ARBA00017872"/>
    </source>
</evidence>
<dbReference type="Pfam" id="PF22042">
    <property type="entry name" value="EF-G_D2"/>
    <property type="match status" value="1"/>
</dbReference>
<dbReference type="CDD" id="cd01434">
    <property type="entry name" value="EFG_mtEFG1_IV"/>
    <property type="match status" value="1"/>
</dbReference>
<dbReference type="InterPro" id="IPR000640">
    <property type="entry name" value="EFG_V-like"/>
</dbReference>
<dbReference type="InterPro" id="IPR014721">
    <property type="entry name" value="Ribsml_uS5_D2-typ_fold_subgr"/>
</dbReference>
<dbReference type="Pfam" id="PF14492">
    <property type="entry name" value="EFG_III"/>
    <property type="match status" value="1"/>
</dbReference>
<dbReference type="InterPro" id="IPR009000">
    <property type="entry name" value="Transl_B-barrel_sf"/>
</dbReference>
<evidence type="ECO:0000259" key="8">
    <source>
        <dbReference type="SMART" id="SM00889"/>
    </source>
</evidence>
<dbReference type="SMART" id="SM00838">
    <property type="entry name" value="EFG_C"/>
    <property type="match status" value="1"/>
</dbReference>
<dbReference type="InterPro" id="IPR000795">
    <property type="entry name" value="T_Tr_GTP-bd_dom"/>
</dbReference>
<evidence type="ECO:0000256" key="3">
    <source>
        <dbReference type="ARBA" id="ARBA00022768"/>
    </source>
</evidence>
<sequence>MAYATQQIRNLALLGHTGSGKTRLIKALLAHAGAAVDPNGGHTLDAQLWHCEQAGHRLHFLDTPGDPELIGRTLAVLPAVESALVLVHARSGIELATRRLMEAAQNRGLCRVVVVSHLDGGGDLPALLDQLRENFGAECLPINLPADGGTRVQDCFFARSGPPTDFGSIETAHRAIIEQVIEVDEVLLERYLAADEPVAPEQLHDAFERALREGHLIPVCFTSAVTGAGIPELMDLIVRLLPNPCEGNPPPFVKGEGDDVEPVSVIPDPQRHVLAHVFKIGIDPYAGRVALVRLHQGRLRTGQHLYVGDARKTFKLAHLHDVQGTTLSEKHTALPGDLCAISKVDELHYDAVIHDSHDEDHHHLREPPLPPPMLGLALAPERPGDEQKLAEALHKLVAEDPSLQIRQQATLNETVLYGHGELHLRIALERLTATFNVRVRTHPPSVPFRETITRAAEGHHRHKKQSGGAGQFGEVYLRIEPLARGAGFEFIDAVTGGAIPGQFIPSVEKGVRQVLDTGAIAGFPLQDVRVTVYDGKTHPVDGKDIAFQIAGRKAFLDAIGRAGAIVLEPVMNLAIEGPATSVGGITGEIAAMRGRIVQQQALPGQRMRIEAQAPLAELSGLLHRIKSQTAGAGSYTMSFSHYEQAPPRLQQELMQRYAQRRKDEPE</sequence>
<evidence type="ECO:0000256" key="5">
    <source>
        <dbReference type="ARBA" id="ARBA00023134"/>
    </source>
</evidence>